<dbReference type="GO" id="GO:0050605">
    <property type="term" value="F:superoxide reductase activity"/>
    <property type="evidence" value="ECO:0007669"/>
    <property type="project" value="UniProtKB-EC"/>
</dbReference>
<dbReference type="EMBL" id="VSSQ01067864">
    <property type="protein sequence ID" value="MPN20175.1"/>
    <property type="molecule type" value="Genomic_DNA"/>
</dbReference>
<dbReference type="Pfam" id="PF01880">
    <property type="entry name" value="Desulfoferrodox"/>
    <property type="match status" value="1"/>
</dbReference>
<accession>A0A645G0L3</accession>
<dbReference type="EC" id="1.15.1.2" evidence="2"/>
<name>A0A645G0L3_9ZZZZ</name>
<gene>
    <name evidence="2" type="primary">dfx_30</name>
    <name evidence="2" type="ORF">SDC9_167553</name>
</gene>
<organism evidence="2">
    <name type="scientific">bioreactor metagenome</name>
    <dbReference type="NCBI Taxonomy" id="1076179"/>
    <lineage>
        <taxon>unclassified sequences</taxon>
        <taxon>metagenomes</taxon>
        <taxon>ecological metagenomes</taxon>
    </lineage>
</organism>
<proteinExistence type="predicted"/>
<dbReference type="InterPro" id="IPR036073">
    <property type="entry name" value="Desulfoferrodoxin_Fe-bd_dom_sf"/>
</dbReference>
<comment type="caution">
    <text evidence="2">The sequence shown here is derived from an EMBL/GenBank/DDBJ whole genome shotgun (WGS) entry which is preliminary data.</text>
</comment>
<sequence>MIPEHYINWVYLETNVGGQRKNLNPGDKPHATFALAPGEKPVAAYEYCNLHSLWKKDI</sequence>
<dbReference type="AlphaFoldDB" id="A0A645G0L3"/>
<evidence type="ECO:0000259" key="1">
    <source>
        <dbReference type="Pfam" id="PF01880"/>
    </source>
</evidence>
<dbReference type="SUPFAM" id="SSF49367">
    <property type="entry name" value="Superoxide reductase-like"/>
    <property type="match status" value="1"/>
</dbReference>
<reference evidence="2" key="1">
    <citation type="submission" date="2019-08" db="EMBL/GenBank/DDBJ databases">
        <authorList>
            <person name="Kucharzyk K."/>
            <person name="Murdoch R.W."/>
            <person name="Higgins S."/>
            <person name="Loffler F."/>
        </authorList>
    </citation>
    <scope>NUCLEOTIDE SEQUENCE</scope>
</reference>
<evidence type="ECO:0000313" key="2">
    <source>
        <dbReference type="EMBL" id="MPN20175.1"/>
    </source>
</evidence>
<dbReference type="InterPro" id="IPR002742">
    <property type="entry name" value="Desulfoferrodoxin_Fe-bd_dom"/>
</dbReference>
<keyword evidence="2" id="KW-0560">Oxidoreductase</keyword>
<dbReference type="Gene3D" id="2.60.40.730">
    <property type="entry name" value="SOR catalytic domain"/>
    <property type="match status" value="1"/>
</dbReference>
<feature type="domain" description="Desulfoferrodoxin ferrous iron-binding" evidence="1">
    <location>
        <begin position="3"/>
        <end position="56"/>
    </location>
</feature>
<dbReference type="GO" id="GO:0005506">
    <property type="term" value="F:iron ion binding"/>
    <property type="evidence" value="ECO:0007669"/>
    <property type="project" value="InterPro"/>
</dbReference>
<protein>
    <submittedName>
        <fullName evidence="2">Desulfoferrodoxin</fullName>
        <ecNumber evidence="2">1.15.1.2</ecNumber>
    </submittedName>
</protein>